<proteinExistence type="predicted"/>
<keyword evidence="3" id="KW-1185">Reference proteome</keyword>
<evidence type="ECO:0000256" key="1">
    <source>
        <dbReference type="SAM" id="Phobius"/>
    </source>
</evidence>
<organism evidence="2 3">
    <name type="scientific">Demequina capsici</name>
    <dbReference type="NCBI Taxonomy" id="3075620"/>
    <lineage>
        <taxon>Bacteria</taxon>
        <taxon>Bacillati</taxon>
        <taxon>Actinomycetota</taxon>
        <taxon>Actinomycetes</taxon>
        <taxon>Micrococcales</taxon>
        <taxon>Demequinaceae</taxon>
        <taxon>Demequina</taxon>
    </lineage>
</organism>
<dbReference type="EMBL" id="CP134879">
    <property type="protein sequence ID" value="WNM23672.1"/>
    <property type="molecule type" value="Genomic_DNA"/>
</dbReference>
<gene>
    <name evidence="2" type="ORF">RN606_09900</name>
</gene>
<keyword evidence="1" id="KW-0472">Membrane</keyword>
<keyword evidence="1" id="KW-0812">Transmembrane</keyword>
<sequence>MTHAPLTEIIVTVPAMPPGRLPRDETLLAPQFTLSGGHARDSRRGRSHADGEKALGAETAVTLRTVGLMVCLTIAALLVGLLVGAIQVAFLVGRAGRAPLRRYRQWRSSRVRTVSPPQP</sequence>
<evidence type="ECO:0000313" key="3">
    <source>
        <dbReference type="Proteomes" id="UP001304125"/>
    </source>
</evidence>
<feature type="transmembrane region" description="Helical" evidence="1">
    <location>
        <begin position="66"/>
        <end position="92"/>
    </location>
</feature>
<evidence type="ECO:0000313" key="2">
    <source>
        <dbReference type="EMBL" id="WNM23672.1"/>
    </source>
</evidence>
<dbReference type="AlphaFoldDB" id="A0AA96F6G2"/>
<protein>
    <submittedName>
        <fullName evidence="2">Uncharacterized protein</fullName>
    </submittedName>
</protein>
<dbReference type="RefSeq" id="WP_313496767.1">
    <property type="nucleotide sequence ID" value="NZ_CP134879.1"/>
</dbReference>
<accession>A0AA96F6G2</accession>
<dbReference type="Proteomes" id="UP001304125">
    <property type="component" value="Chromosome"/>
</dbReference>
<reference evidence="2 3" key="1">
    <citation type="submission" date="2023-09" db="EMBL/GenBank/DDBJ databases">
        <title>Demequina sp. a novel bacteria isolated from Capsicum annuum.</title>
        <authorList>
            <person name="Humaira Z."/>
            <person name="Lee J."/>
            <person name="Cho D."/>
        </authorList>
    </citation>
    <scope>NUCLEOTIDE SEQUENCE [LARGE SCALE GENOMIC DNA]</scope>
    <source>
        <strain evidence="2 3">OYTSA14</strain>
    </source>
</reference>
<keyword evidence="1" id="KW-1133">Transmembrane helix</keyword>
<name>A0AA96F6G2_9MICO</name>